<dbReference type="Proteomes" id="UP000693946">
    <property type="component" value="Linkage Group LG10"/>
</dbReference>
<proteinExistence type="predicted"/>
<keyword evidence="3" id="KW-1185">Reference proteome</keyword>
<protein>
    <submittedName>
        <fullName evidence="2">Uncharacterized protein</fullName>
    </submittedName>
</protein>
<gene>
    <name evidence="2" type="ORF">JOB18_001488</name>
</gene>
<dbReference type="EMBL" id="JAGKHQ010000002">
    <property type="protein sequence ID" value="KAG7521578.1"/>
    <property type="molecule type" value="Genomic_DNA"/>
</dbReference>
<sequence>MKKRPAHSKSYLDCMNLLEGREQTFKQEVCETRWAAKLKDLDVSMETEMAVRENIWRRRVQELETERQVDKKRLQKMEEKRRMTETKANELICKLQIQDLNQPPQVEGGACECCQSELEQTVDDLETAESRW</sequence>
<feature type="coiled-coil region" evidence="1">
    <location>
        <begin position="60"/>
        <end position="131"/>
    </location>
</feature>
<reference evidence="2 3" key="1">
    <citation type="journal article" date="2021" name="Sci. Rep.">
        <title>Chromosome anchoring in Senegalese sole (Solea senegalensis) reveals sex-associated markers and genome rearrangements in flatfish.</title>
        <authorList>
            <person name="Guerrero-Cozar I."/>
            <person name="Gomez-Garrido J."/>
            <person name="Berbel C."/>
            <person name="Martinez-Blanch J.F."/>
            <person name="Alioto T."/>
            <person name="Claros M.G."/>
            <person name="Gagnaire P.A."/>
            <person name="Manchado M."/>
        </authorList>
    </citation>
    <scope>NUCLEOTIDE SEQUENCE [LARGE SCALE GENOMIC DNA]</scope>
    <source>
        <strain evidence="2">Sse05_10M</strain>
    </source>
</reference>
<comment type="caution">
    <text evidence="2">The sequence shown here is derived from an EMBL/GenBank/DDBJ whole genome shotgun (WGS) entry which is preliminary data.</text>
</comment>
<keyword evidence="1" id="KW-0175">Coiled coil</keyword>
<accession>A0AAV6SYB9</accession>
<evidence type="ECO:0000313" key="3">
    <source>
        <dbReference type="Proteomes" id="UP000693946"/>
    </source>
</evidence>
<evidence type="ECO:0000256" key="1">
    <source>
        <dbReference type="SAM" id="Coils"/>
    </source>
</evidence>
<organism evidence="2 3">
    <name type="scientific">Solea senegalensis</name>
    <name type="common">Senegalese sole</name>
    <dbReference type="NCBI Taxonomy" id="28829"/>
    <lineage>
        <taxon>Eukaryota</taxon>
        <taxon>Metazoa</taxon>
        <taxon>Chordata</taxon>
        <taxon>Craniata</taxon>
        <taxon>Vertebrata</taxon>
        <taxon>Euteleostomi</taxon>
        <taxon>Actinopterygii</taxon>
        <taxon>Neopterygii</taxon>
        <taxon>Teleostei</taxon>
        <taxon>Neoteleostei</taxon>
        <taxon>Acanthomorphata</taxon>
        <taxon>Carangaria</taxon>
        <taxon>Pleuronectiformes</taxon>
        <taxon>Pleuronectoidei</taxon>
        <taxon>Soleidae</taxon>
        <taxon>Solea</taxon>
    </lineage>
</organism>
<name>A0AAV6SYB9_SOLSE</name>
<dbReference type="AlphaFoldDB" id="A0AAV6SYB9"/>
<evidence type="ECO:0000313" key="2">
    <source>
        <dbReference type="EMBL" id="KAG7521578.1"/>
    </source>
</evidence>